<evidence type="ECO:0000313" key="2">
    <source>
        <dbReference type="EMBL" id="GET36091.1"/>
    </source>
</evidence>
<dbReference type="EMBL" id="BLAY01000008">
    <property type="protein sequence ID" value="GET36091.1"/>
    <property type="molecule type" value="Genomic_DNA"/>
</dbReference>
<feature type="domain" description="NB-ARC" evidence="1">
    <location>
        <begin position="128"/>
        <end position="230"/>
    </location>
</feature>
<dbReference type="Gene3D" id="3.40.50.300">
    <property type="entry name" value="P-loop containing nucleotide triphosphate hydrolases"/>
    <property type="match status" value="1"/>
</dbReference>
<dbReference type="PANTHER" id="PTHR11017:SF385">
    <property type="entry name" value="DISEASE RESISTANCE PROTEIN (TIR-NBS-LRR CLASS)-RELATED"/>
    <property type="match status" value="1"/>
</dbReference>
<evidence type="ECO:0000259" key="1">
    <source>
        <dbReference type="Pfam" id="PF00931"/>
    </source>
</evidence>
<gene>
    <name evidence="2" type="ORF">MiSe_08390</name>
</gene>
<organism evidence="2 3">
    <name type="scientific">Microseira wollei NIES-4236</name>
    <dbReference type="NCBI Taxonomy" id="2530354"/>
    <lineage>
        <taxon>Bacteria</taxon>
        <taxon>Bacillati</taxon>
        <taxon>Cyanobacteriota</taxon>
        <taxon>Cyanophyceae</taxon>
        <taxon>Oscillatoriophycideae</taxon>
        <taxon>Aerosakkonematales</taxon>
        <taxon>Aerosakkonemataceae</taxon>
        <taxon>Microseira</taxon>
    </lineage>
</organism>
<dbReference type="PANTHER" id="PTHR11017">
    <property type="entry name" value="LEUCINE-RICH REPEAT-CONTAINING PROTEIN"/>
    <property type="match status" value="1"/>
</dbReference>
<dbReference type="InterPro" id="IPR002182">
    <property type="entry name" value="NB-ARC"/>
</dbReference>
<dbReference type="GO" id="GO:0043531">
    <property type="term" value="F:ADP binding"/>
    <property type="evidence" value="ECO:0007669"/>
    <property type="project" value="InterPro"/>
</dbReference>
<sequence>MKSLNASTQGLARIRQARQRITQENGWTVDHEQWLEQASSFLPLVKNGKGMVRGTVGISTWKRFLAGKPVKPTNFKAFCQVLGLNWEDVVEVDKIFTVRAQVPLKGNLRSNDWGEATDVSIFYGRTEELATLKQWVVQDNCRLIGLLGMGGIGKTTLSVKFAQQVQHEFDYVIWRSLQNAPPVNDILATLSEFLSHQQETPANLPESTSIRITRLIEYLRSSRCLIVLDNAESILQAGTVAFQYRPGYEEYGELIKRVGQTSHRSCLILTSCEKPQELATLEGKTLPVRSLALKGLHEEEAREIFQAKGIFVGTSKEWKVLIQHYAGNPLALNMVASCIRDVFGSRISDFFKHLKAGLLPFADISQLLERQFNRLTDLELEALYWLAINREAIDFSSLKNDIMSPHLKQQLPEVLKCLIIKSLVEKTNGLFTLQPMVMDYTANLLIARMCEEIETIRISLLNSHSLLKDRAKDHVMDTQLSIILKPIKDRLIYSLRGKTNLENRLNQILSEWQTKYTLTPGYIADNVTNLLDQLNTDGKR</sequence>
<dbReference type="RefSeq" id="WP_226575208.1">
    <property type="nucleotide sequence ID" value="NZ_BLAY01000008.1"/>
</dbReference>
<dbReference type="SUPFAM" id="SSF52540">
    <property type="entry name" value="P-loop containing nucleoside triphosphate hydrolases"/>
    <property type="match status" value="1"/>
</dbReference>
<dbReference type="Pfam" id="PF00931">
    <property type="entry name" value="NB-ARC"/>
    <property type="match status" value="1"/>
</dbReference>
<reference evidence="2" key="1">
    <citation type="submission" date="2019-10" db="EMBL/GenBank/DDBJ databases">
        <title>Draft genome sequece of Microseira wollei NIES-4236.</title>
        <authorList>
            <person name="Yamaguchi H."/>
            <person name="Suzuki S."/>
            <person name="Kawachi M."/>
        </authorList>
    </citation>
    <scope>NUCLEOTIDE SEQUENCE</scope>
    <source>
        <strain evidence="2">NIES-4236</strain>
    </source>
</reference>
<dbReference type="PRINTS" id="PR00364">
    <property type="entry name" value="DISEASERSIST"/>
</dbReference>
<comment type="caution">
    <text evidence="2">The sequence shown here is derived from an EMBL/GenBank/DDBJ whole genome shotgun (WGS) entry which is preliminary data.</text>
</comment>
<dbReference type="GO" id="GO:0006952">
    <property type="term" value="P:defense response"/>
    <property type="evidence" value="ECO:0007669"/>
    <property type="project" value="InterPro"/>
</dbReference>
<dbReference type="InterPro" id="IPR027417">
    <property type="entry name" value="P-loop_NTPase"/>
</dbReference>
<protein>
    <submittedName>
        <fullName evidence="2">WD-repeat protein</fullName>
    </submittedName>
</protein>
<proteinExistence type="predicted"/>
<accession>A0AAV3X4I0</accession>
<evidence type="ECO:0000313" key="3">
    <source>
        <dbReference type="Proteomes" id="UP001050975"/>
    </source>
</evidence>
<dbReference type="AlphaFoldDB" id="A0AAV3X4I0"/>
<dbReference type="Proteomes" id="UP001050975">
    <property type="component" value="Unassembled WGS sequence"/>
</dbReference>
<keyword evidence="3" id="KW-1185">Reference proteome</keyword>
<dbReference type="InterPro" id="IPR044974">
    <property type="entry name" value="Disease_R_plants"/>
</dbReference>
<name>A0AAV3X4I0_9CYAN</name>